<reference evidence="4 5" key="1">
    <citation type="submission" date="2022-06" db="EMBL/GenBank/DDBJ databases">
        <title>Endosaccharibacter gen. nov., sp. nov., endophytic bacteria isolated from sugarcane.</title>
        <authorList>
            <person name="Pitiwittayakul N."/>
            <person name="Yukphan P."/>
            <person name="Charoenyingcharoen P."/>
            <person name="Tanasupawat S."/>
        </authorList>
    </citation>
    <scope>NUCLEOTIDE SEQUENCE [LARGE SCALE GENOMIC DNA]</scope>
    <source>
        <strain evidence="4 5">KSS8</strain>
    </source>
</reference>
<evidence type="ECO:0000313" key="5">
    <source>
        <dbReference type="Proteomes" id="UP001524587"/>
    </source>
</evidence>
<evidence type="ECO:0000256" key="1">
    <source>
        <dbReference type="ARBA" id="ARBA00023002"/>
    </source>
</evidence>
<dbReference type="CDD" id="cd12164">
    <property type="entry name" value="GDH_like_2"/>
    <property type="match status" value="1"/>
</dbReference>
<feature type="domain" description="D-isomer specific 2-hydroxyacid dehydrogenase NAD-binding" evidence="3">
    <location>
        <begin position="101"/>
        <end position="272"/>
    </location>
</feature>
<dbReference type="Pfam" id="PF02826">
    <property type="entry name" value="2-Hacid_dh_C"/>
    <property type="match status" value="1"/>
</dbReference>
<dbReference type="SUPFAM" id="SSF52283">
    <property type="entry name" value="Formate/glycerate dehydrogenase catalytic domain-like"/>
    <property type="match status" value="1"/>
</dbReference>
<gene>
    <name evidence="4" type="ORF">NFI95_10330</name>
</gene>
<accession>A0ABT1W7I7</accession>
<dbReference type="Proteomes" id="UP001524587">
    <property type="component" value="Unassembled WGS sequence"/>
</dbReference>
<dbReference type="InterPro" id="IPR006140">
    <property type="entry name" value="D-isomer_DH_NAD-bd"/>
</dbReference>
<sequence>MSFLCKTTPERGLVWQARFAERLPDLPFRLWPDPKMAETRFLAAWTIPDALPQLMPGLEVLFSIGAGIDQLGLAAVPPSIRVVRMIEPGLVAGMVEYVAWAVLSQHRELFRYEADQRAGLWNPAPNRAPGECRVGIMGTGTLGGACLRHLAALGFACRSWSRRPSEIEGVQGFSGPEDLDAFLAGTDILVCLLPLTDDTRHILDRRCFSRLPAGACVVNCGRGGHLVARDLIDALDSGQLSQAVLDVTEPEPLPPGHPFWRHPRIRLTPHIASDSQPQSGADAVIENIRRYESGQPMIGEVDRRLGY</sequence>
<evidence type="ECO:0000256" key="2">
    <source>
        <dbReference type="ARBA" id="ARBA00023027"/>
    </source>
</evidence>
<dbReference type="Gene3D" id="3.40.50.720">
    <property type="entry name" value="NAD(P)-binding Rossmann-like Domain"/>
    <property type="match status" value="2"/>
</dbReference>
<dbReference type="SUPFAM" id="SSF51735">
    <property type="entry name" value="NAD(P)-binding Rossmann-fold domains"/>
    <property type="match status" value="1"/>
</dbReference>
<dbReference type="InterPro" id="IPR036291">
    <property type="entry name" value="NAD(P)-bd_dom_sf"/>
</dbReference>
<name>A0ABT1W7I7_9PROT</name>
<keyword evidence="5" id="KW-1185">Reference proteome</keyword>
<dbReference type="PANTHER" id="PTHR43333">
    <property type="entry name" value="2-HACID_DH_C DOMAIN-CONTAINING PROTEIN"/>
    <property type="match status" value="1"/>
</dbReference>
<keyword evidence="1" id="KW-0560">Oxidoreductase</keyword>
<dbReference type="InterPro" id="IPR029753">
    <property type="entry name" value="D-isomer_DH_CS"/>
</dbReference>
<dbReference type="EMBL" id="JAMSKV010000008">
    <property type="protein sequence ID" value="MCQ8278849.1"/>
    <property type="molecule type" value="Genomic_DNA"/>
</dbReference>
<protein>
    <submittedName>
        <fullName evidence="4">Glyoxylate/hydroxypyruvate reductase A</fullName>
    </submittedName>
</protein>
<comment type="caution">
    <text evidence="4">The sequence shown here is derived from an EMBL/GenBank/DDBJ whole genome shotgun (WGS) entry which is preliminary data.</text>
</comment>
<keyword evidence="2" id="KW-0520">NAD</keyword>
<dbReference type="PROSITE" id="PS00671">
    <property type="entry name" value="D_2_HYDROXYACID_DH_3"/>
    <property type="match status" value="1"/>
</dbReference>
<proteinExistence type="predicted"/>
<dbReference type="PANTHER" id="PTHR43333:SF1">
    <property type="entry name" value="D-ISOMER SPECIFIC 2-HYDROXYACID DEHYDROGENASE NAD-BINDING DOMAIN-CONTAINING PROTEIN"/>
    <property type="match status" value="1"/>
</dbReference>
<dbReference type="RefSeq" id="WP_422864329.1">
    <property type="nucleotide sequence ID" value="NZ_JAMSKV010000008.1"/>
</dbReference>
<evidence type="ECO:0000259" key="3">
    <source>
        <dbReference type="Pfam" id="PF02826"/>
    </source>
</evidence>
<organism evidence="4 5">
    <name type="scientific">Endosaccharibacter trunci</name>
    <dbReference type="NCBI Taxonomy" id="2812733"/>
    <lineage>
        <taxon>Bacteria</taxon>
        <taxon>Pseudomonadati</taxon>
        <taxon>Pseudomonadota</taxon>
        <taxon>Alphaproteobacteria</taxon>
        <taxon>Acetobacterales</taxon>
        <taxon>Acetobacteraceae</taxon>
        <taxon>Endosaccharibacter</taxon>
    </lineage>
</organism>
<evidence type="ECO:0000313" key="4">
    <source>
        <dbReference type="EMBL" id="MCQ8278849.1"/>
    </source>
</evidence>